<organism evidence="2 3">
    <name type="scientific">Thiohalocapsa marina</name>
    <dbReference type="NCBI Taxonomy" id="424902"/>
    <lineage>
        <taxon>Bacteria</taxon>
        <taxon>Pseudomonadati</taxon>
        <taxon>Pseudomonadota</taxon>
        <taxon>Gammaproteobacteria</taxon>
        <taxon>Chromatiales</taxon>
        <taxon>Chromatiaceae</taxon>
        <taxon>Thiohalocapsa</taxon>
    </lineage>
</organism>
<keyword evidence="3" id="KW-1185">Reference proteome</keyword>
<dbReference type="RefSeq" id="WP_150091409.1">
    <property type="nucleotide sequence ID" value="NZ_JBFUOH010000027.1"/>
</dbReference>
<comment type="caution">
    <text evidence="2">The sequence shown here is derived from an EMBL/GenBank/DDBJ whole genome shotgun (WGS) entry which is preliminary data.</text>
</comment>
<evidence type="ECO:0000313" key="2">
    <source>
        <dbReference type="EMBL" id="KAA6186348.1"/>
    </source>
</evidence>
<accession>A0A5M8FN74</accession>
<dbReference type="AlphaFoldDB" id="A0A5M8FN74"/>
<comment type="similarity">
    <text evidence="1">Belongs to the phD/YefM antitoxin family.</text>
</comment>
<dbReference type="InterPro" id="IPR036165">
    <property type="entry name" value="YefM-like_sf"/>
</dbReference>
<dbReference type="SUPFAM" id="SSF143120">
    <property type="entry name" value="YefM-like"/>
    <property type="match status" value="1"/>
</dbReference>
<evidence type="ECO:0000313" key="3">
    <source>
        <dbReference type="Proteomes" id="UP000322981"/>
    </source>
</evidence>
<dbReference type="Proteomes" id="UP000322981">
    <property type="component" value="Unassembled WGS sequence"/>
</dbReference>
<evidence type="ECO:0000256" key="1">
    <source>
        <dbReference type="ARBA" id="ARBA00009981"/>
    </source>
</evidence>
<dbReference type="OrthoDB" id="9800503at2"/>
<sequence>MTAISLLDASKHLPELVESIESGREQEIIIDCNGRPAARLVPIQPNPIEHRIGVAKGAFRVPADIDANNEEVARLFLGDNRS</sequence>
<dbReference type="Gene3D" id="3.40.1620.10">
    <property type="entry name" value="YefM-like domain"/>
    <property type="match status" value="1"/>
</dbReference>
<dbReference type="EMBL" id="VWXX01000005">
    <property type="protein sequence ID" value="KAA6186348.1"/>
    <property type="molecule type" value="Genomic_DNA"/>
</dbReference>
<proteinExistence type="inferred from homology"/>
<protein>
    <submittedName>
        <fullName evidence="2">Prevent-host-death protein</fullName>
    </submittedName>
</protein>
<name>A0A5M8FN74_9GAMM</name>
<reference evidence="2 3" key="1">
    <citation type="submission" date="2019-09" db="EMBL/GenBank/DDBJ databases">
        <title>Whole-genome sequence of the purple sulfur bacterium Thiohalocapsa marina DSM 19078.</title>
        <authorList>
            <person name="Kyndt J.A."/>
            <person name="Meyer T.E."/>
        </authorList>
    </citation>
    <scope>NUCLEOTIDE SEQUENCE [LARGE SCALE GENOMIC DNA]</scope>
    <source>
        <strain evidence="2 3">DSM 19078</strain>
    </source>
</reference>
<gene>
    <name evidence="2" type="ORF">F2Q65_06015</name>
</gene>